<keyword evidence="1" id="KW-1185">Reference proteome</keyword>
<name>A0AC58JEW2_DANRE</name>
<reference evidence="2" key="1">
    <citation type="submission" date="2025-08" db="UniProtKB">
        <authorList>
            <consortium name="RefSeq"/>
        </authorList>
    </citation>
    <scope>IDENTIFICATION</scope>
    <source>
        <strain evidence="2">Tuebingen</strain>
        <tissue evidence="2">Fibroblasts and whole tissue</tissue>
    </source>
</reference>
<dbReference type="Proteomes" id="UP000000437">
    <property type="component" value="Chromosome 4"/>
</dbReference>
<dbReference type="RefSeq" id="XP_073805004.1">
    <property type="nucleotide sequence ID" value="XM_073948903.1"/>
</dbReference>
<evidence type="ECO:0000313" key="1">
    <source>
        <dbReference type="Proteomes" id="UP000000437"/>
    </source>
</evidence>
<proteinExistence type="predicted"/>
<organism evidence="1 2">
    <name type="scientific">Danio rerio</name>
    <name type="common">Zebrafish</name>
    <name type="synonym">Brachydanio rerio</name>
    <dbReference type="NCBI Taxonomy" id="7955"/>
    <lineage>
        <taxon>Eukaryota</taxon>
        <taxon>Metazoa</taxon>
        <taxon>Chordata</taxon>
        <taxon>Craniata</taxon>
        <taxon>Vertebrata</taxon>
        <taxon>Euteleostomi</taxon>
        <taxon>Actinopterygii</taxon>
        <taxon>Neopterygii</taxon>
        <taxon>Teleostei</taxon>
        <taxon>Ostariophysi</taxon>
        <taxon>Cypriniformes</taxon>
        <taxon>Danionidae</taxon>
        <taxon>Danioninae</taxon>
        <taxon>Danio</taxon>
    </lineage>
</organism>
<evidence type="ECO:0000313" key="2">
    <source>
        <dbReference type="RefSeq" id="XP_073805004.1"/>
    </source>
</evidence>
<sequence length="295" mass="32458">MNDVQRCKIFEGPEESRSLALHGHALQEGLYRTVGKMISMAVVQGGLPIHFFSERLYCQISALLPPKLSLDEVADHDIRSQLEKIDKAGSVEEARAAISACADTLGVMGAFNYINNLEERDTVTQIALQFYLHDRLSLALSQLKEGLMTLGLLDEIVANPKMFHGVFTASTALLTSTDLVNLFTPILSPAGYNRRRSENRTLAFWRDWLLEVEEGNIDNLKLEDILIFASGASKNPLAGFPENPTITFSEPVSGRNLPTANTCSVSLKLPMCTVYKDFSEGMAFGMSCAKTFGMA</sequence>
<protein>
    <submittedName>
        <fullName evidence="2">G2/M phase-specific E3 ubiquitin-protein ligase-like</fullName>
    </submittedName>
</protein>
<accession>A0AC58JEW2</accession>
<gene>
    <name evidence="2" type="primary">LOC141381832</name>
</gene>